<keyword evidence="4" id="KW-1185">Reference proteome</keyword>
<dbReference type="EMBL" id="PDCK01000031">
    <property type="protein sequence ID" value="PRQ60833.1"/>
    <property type="molecule type" value="Genomic_DNA"/>
</dbReference>
<dbReference type="PROSITE" id="PS51375">
    <property type="entry name" value="PPR"/>
    <property type="match status" value="1"/>
</dbReference>
<accession>A0A2P6SQ89</accession>
<dbReference type="AlphaFoldDB" id="A0A2P6SQ89"/>
<dbReference type="InterPro" id="IPR011990">
    <property type="entry name" value="TPR-like_helical_dom_sf"/>
</dbReference>
<feature type="repeat" description="PPR" evidence="2">
    <location>
        <begin position="25"/>
        <end position="59"/>
    </location>
</feature>
<gene>
    <name evidence="3" type="ORF">RchiOBHm_Chr0c36g0502901</name>
</gene>
<keyword evidence="1" id="KW-0677">Repeat</keyword>
<dbReference type="NCBIfam" id="TIGR00756">
    <property type="entry name" value="PPR"/>
    <property type="match status" value="1"/>
</dbReference>
<protein>
    <submittedName>
        <fullName evidence="3">Putative pentatricopeptide</fullName>
    </submittedName>
</protein>
<organism evidence="3 4">
    <name type="scientific">Rosa chinensis</name>
    <name type="common">China rose</name>
    <dbReference type="NCBI Taxonomy" id="74649"/>
    <lineage>
        <taxon>Eukaryota</taxon>
        <taxon>Viridiplantae</taxon>
        <taxon>Streptophyta</taxon>
        <taxon>Embryophyta</taxon>
        <taxon>Tracheophyta</taxon>
        <taxon>Spermatophyta</taxon>
        <taxon>Magnoliopsida</taxon>
        <taxon>eudicotyledons</taxon>
        <taxon>Gunneridae</taxon>
        <taxon>Pentapetalae</taxon>
        <taxon>rosids</taxon>
        <taxon>fabids</taxon>
        <taxon>Rosales</taxon>
        <taxon>Rosaceae</taxon>
        <taxon>Rosoideae</taxon>
        <taxon>Rosoideae incertae sedis</taxon>
        <taxon>Rosa</taxon>
    </lineage>
</organism>
<dbReference type="Gene3D" id="1.25.40.10">
    <property type="entry name" value="Tetratricopeptide repeat domain"/>
    <property type="match status" value="1"/>
</dbReference>
<comment type="caution">
    <text evidence="3">The sequence shown here is derived from an EMBL/GenBank/DDBJ whole genome shotgun (WGS) entry which is preliminary data.</text>
</comment>
<dbReference type="STRING" id="74649.A0A2P6SQ89"/>
<reference evidence="3 4" key="1">
    <citation type="journal article" date="2018" name="Nat. Genet.">
        <title>The Rosa genome provides new insights in the design of modern roses.</title>
        <authorList>
            <person name="Bendahmane M."/>
        </authorList>
    </citation>
    <scope>NUCLEOTIDE SEQUENCE [LARGE SCALE GENOMIC DNA]</scope>
    <source>
        <strain evidence="4">cv. Old Blush</strain>
    </source>
</reference>
<evidence type="ECO:0000313" key="3">
    <source>
        <dbReference type="EMBL" id="PRQ60833.1"/>
    </source>
</evidence>
<sequence length="65" mass="7367">MQRSAWCPIKQKTFILYLKMGLGSDLMLTSDLIDMYSKCGKLGSARDVFDRMSERDVVSWTSPGT</sequence>
<evidence type="ECO:0000256" key="1">
    <source>
        <dbReference type="ARBA" id="ARBA00022737"/>
    </source>
</evidence>
<dbReference type="GO" id="GO:0003723">
    <property type="term" value="F:RNA binding"/>
    <property type="evidence" value="ECO:0007669"/>
    <property type="project" value="InterPro"/>
</dbReference>
<evidence type="ECO:0000256" key="2">
    <source>
        <dbReference type="PROSITE-ProRule" id="PRU00708"/>
    </source>
</evidence>
<proteinExistence type="predicted"/>
<evidence type="ECO:0000313" key="4">
    <source>
        <dbReference type="Proteomes" id="UP000238479"/>
    </source>
</evidence>
<dbReference type="Proteomes" id="UP000238479">
    <property type="component" value="Unassembled WGS sequence"/>
</dbReference>
<dbReference type="GO" id="GO:0009451">
    <property type="term" value="P:RNA modification"/>
    <property type="evidence" value="ECO:0007669"/>
    <property type="project" value="InterPro"/>
</dbReference>
<dbReference type="InterPro" id="IPR002885">
    <property type="entry name" value="PPR_rpt"/>
</dbReference>
<name>A0A2P6SQ89_ROSCH</name>
<dbReference type="Gramene" id="PRQ60833">
    <property type="protein sequence ID" value="PRQ60833"/>
    <property type="gene ID" value="RchiOBHm_Chr0c36g0502901"/>
</dbReference>
<dbReference type="PANTHER" id="PTHR47926">
    <property type="entry name" value="PENTATRICOPEPTIDE REPEAT-CONTAINING PROTEIN"/>
    <property type="match status" value="1"/>
</dbReference>
<dbReference type="PANTHER" id="PTHR47926:SF347">
    <property type="entry name" value="PENTATRICOPEPTIDE REPEAT-CONTAINING PROTEIN"/>
    <property type="match status" value="1"/>
</dbReference>
<dbReference type="InterPro" id="IPR046960">
    <property type="entry name" value="PPR_At4g14850-like_plant"/>
</dbReference>